<dbReference type="Proteomes" id="UP000682713">
    <property type="component" value="Unassembled WGS sequence"/>
</dbReference>
<dbReference type="Pfam" id="PF00480">
    <property type="entry name" value="ROK"/>
    <property type="match status" value="1"/>
</dbReference>
<dbReference type="InterPro" id="IPR000600">
    <property type="entry name" value="ROK"/>
</dbReference>
<comment type="similarity">
    <text evidence="1">Belongs to the ROK (NagC/XylR) family.</text>
</comment>
<sequence length="295" mass="32587">MCNGVIGVDIGGTNIRVGFLDENLQLVRKETALQNQFSDADDMFTYIREMISRVDPDGKANKIGIAMPVPWREDVEFIVDATNIPFLEKMSVEKIRSFFPGYAVYFENDVNVIALLEARYGASKEYKHSMYITISTGIGSGIVLNNKIFHGAHGYAGEIGSMIVSNFDRSLESLCSGQALEHASKNLYGNEATTSLLFEKYQAKDKNAVETIELWIEHFSSAIASLMQTIDPDMFVFGGAVIYNNQWLIGKIIESAEKKLLLNLRGKINIVMTNFGPDAGIIGAGNIAMEKSKGE</sequence>
<accession>A0A942TRJ3</accession>
<evidence type="ECO:0000256" key="1">
    <source>
        <dbReference type="ARBA" id="ARBA00006479"/>
    </source>
</evidence>
<evidence type="ECO:0000313" key="3">
    <source>
        <dbReference type="Proteomes" id="UP000682713"/>
    </source>
</evidence>
<dbReference type="InterPro" id="IPR043129">
    <property type="entry name" value="ATPase_NBD"/>
</dbReference>
<evidence type="ECO:0000313" key="2">
    <source>
        <dbReference type="EMBL" id="MBS4200549.1"/>
    </source>
</evidence>
<proteinExistence type="inferred from homology"/>
<dbReference type="SUPFAM" id="SSF53067">
    <property type="entry name" value="Actin-like ATPase domain"/>
    <property type="match status" value="1"/>
</dbReference>
<protein>
    <submittedName>
        <fullName evidence="2">ROK family protein</fullName>
    </submittedName>
</protein>
<dbReference type="RefSeq" id="WP_213111120.1">
    <property type="nucleotide sequence ID" value="NZ_JAGYPJ010000001.1"/>
</dbReference>
<name>A0A942TRJ3_9BACI</name>
<comment type="caution">
    <text evidence="2">The sequence shown here is derived from an EMBL/GenBank/DDBJ whole genome shotgun (WGS) entry which is preliminary data.</text>
</comment>
<dbReference type="CDD" id="cd23763">
    <property type="entry name" value="ASKHA_ATPase_ROK"/>
    <property type="match status" value="1"/>
</dbReference>
<dbReference type="AlphaFoldDB" id="A0A942TRJ3"/>
<organism evidence="2 3">
    <name type="scientific">Lederbergia citrisecunda</name>
    <dbReference type="NCBI Taxonomy" id="2833583"/>
    <lineage>
        <taxon>Bacteria</taxon>
        <taxon>Bacillati</taxon>
        <taxon>Bacillota</taxon>
        <taxon>Bacilli</taxon>
        <taxon>Bacillales</taxon>
        <taxon>Bacillaceae</taxon>
        <taxon>Lederbergia</taxon>
    </lineage>
</organism>
<dbReference type="PANTHER" id="PTHR18964:SF149">
    <property type="entry name" value="BIFUNCTIONAL UDP-N-ACETYLGLUCOSAMINE 2-EPIMERASE_N-ACETYLMANNOSAMINE KINASE"/>
    <property type="match status" value="1"/>
</dbReference>
<reference evidence="2 3" key="1">
    <citation type="submission" date="2021-05" db="EMBL/GenBank/DDBJ databases">
        <title>Novel Bacillus species.</title>
        <authorList>
            <person name="Liu G."/>
        </authorList>
    </citation>
    <scope>NUCLEOTIDE SEQUENCE [LARGE SCALE GENOMIC DNA]</scope>
    <source>
        <strain evidence="2 3">FJAT-49732</strain>
    </source>
</reference>
<gene>
    <name evidence="2" type="ORF">KHA93_13000</name>
</gene>
<dbReference type="PANTHER" id="PTHR18964">
    <property type="entry name" value="ROK (REPRESSOR, ORF, KINASE) FAMILY"/>
    <property type="match status" value="1"/>
</dbReference>
<keyword evidence="3" id="KW-1185">Reference proteome</keyword>
<dbReference type="EMBL" id="JAGYPJ010000001">
    <property type="protein sequence ID" value="MBS4200549.1"/>
    <property type="molecule type" value="Genomic_DNA"/>
</dbReference>
<dbReference type="Gene3D" id="3.30.420.40">
    <property type="match status" value="2"/>
</dbReference>